<name>A0ACC0EG51_9BASI</name>
<dbReference type="EMBL" id="CM045871">
    <property type="protein sequence ID" value="KAI7952070.1"/>
    <property type="molecule type" value="Genomic_DNA"/>
</dbReference>
<comment type="caution">
    <text evidence="1">The sequence shown here is derived from an EMBL/GenBank/DDBJ whole genome shotgun (WGS) entry which is preliminary data.</text>
</comment>
<evidence type="ECO:0000313" key="2">
    <source>
        <dbReference type="Proteomes" id="UP001060170"/>
    </source>
</evidence>
<reference evidence="2" key="2">
    <citation type="journal article" date="2018" name="Mol. Plant Microbe Interact.">
        <title>Genome sequence resources for the wheat stripe rust pathogen (Puccinia striiformis f. sp. tritici) and the barley stripe rust pathogen (Puccinia striiformis f. sp. hordei).</title>
        <authorList>
            <person name="Xia C."/>
            <person name="Wang M."/>
            <person name="Yin C."/>
            <person name="Cornejo O.E."/>
            <person name="Hulbert S.H."/>
            <person name="Chen X."/>
        </authorList>
    </citation>
    <scope>NUCLEOTIDE SEQUENCE [LARGE SCALE GENOMIC DNA]</scope>
    <source>
        <strain evidence="2">93-210</strain>
    </source>
</reference>
<sequence>MVTNVNSLSAGAGGPVDNSHPPKGAKLDNWDTKPEQERQLNSTAFDSWNLLKSLVPTLKLERNQSIPYQHAVLNNMFDENLLRKAHDGIRNGLSFSLKETNIYKVRVQTASDLGI</sequence>
<gene>
    <name evidence="1" type="ORF">MJO28_007754</name>
</gene>
<evidence type="ECO:0000313" key="1">
    <source>
        <dbReference type="EMBL" id="KAI7952070.1"/>
    </source>
</evidence>
<keyword evidence="2" id="KW-1185">Reference proteome</keyword>
<proteinExistence type="predicted"/>
<reference evidence="1 2" key="3">
    <citation type="journal article" date="2022" name="Microbiol. Spectr.">
        <title>Folding features and dynamics of 3D genome architecture in plant fungal pathogens.</title>
        <authorList>
            <person name="Xia C."/>
        </authorList>
    </citation>
    <scope>NUCLEOTIDE SEQUENCE [LARGE SCALE GENOMIC DNA]</scope>
    <source>
        <strain evidence="1 2">93-210</strain>
    </source>
</reference>
<dbReference type="Proteomes" id="UP001060170">
    <property type="component" value="Chromosome 7"/>
</dbReference>
<reference evidence="2" key="1">
    <citation type="journal article" date="2018" name="BMC Genomics">
        <title>Genomic insights into host adaptation between the wheat stripe rust pathogen (Puccinia striiformis f. sp. tritici) and the barley stripe rust pathogen (Puccinia striiformis f. sp. hordei).</title>
        <authorList>
            <person name="Xia C."/>
            <person name="Wang M."/>
            <person name="Yin C."/>
            <person name="Cornejo O.E."/>
            <person name="Hulbert S.H."/>
            <person name="Chen X."/>
        </authorList>
    </citation>
    <scope>NUCLEOTIDE SEQUENCE [LARGE SCALE GENOMIC DNA]</scope>
    <source>
        <strain evidence="2">93-210</strain>
    </source>
</reference>
<organism evidence="1 2">
    <name type="scientific">Puccinia striiformis f. sp. tritici</name>
    <dbReference type="NCBI Taxonomy" id="168172"/>
    <lineage>
        <taxon>Eukaryota</taxon>
        <taxon>Fungi</taxon>
        <taxon>Dikarya</taxon>
        <taxon>Basidiomycota</taxon>
        <taxon>Pucciniomycotina</taxon>
        <taxon>Pucciniomycetes</taxon>
        <taxon>Pucciniales</taxon>
        <taxon>Pucciniaceae</taxon>
        <taxon>Puccinia</taxon>
    </lineage>
</organism>
<protein>
    <submittedName>
        <fullName evidence="1">Uncharacterized protein</fullName>
    </submittedName>
</protein>
<accession>A0ACC0EG51</accession>